<name>A0A383V1Q7_BLUHO</name>
<accession>A0A383V1Q7</accession>
<evidence type="ECO:0000313" key="1">
    <source>
        <dbReference type="EMBL" id="SZF05798.1"/>
    </source>
</evidence>
<sequence length="331" mass="37367">MHCLYALLTFNFKYIFQNDRLVIVSGGSKPFYGVYEPPSHGQFPMPKMQTGQVISHGKVSFYGIYMAAYCSEKLTINEMLHSVTKELKPMPSALQNSFFDIAQAEDKCLKSIHILSNKSAPGEILKLSEVMKHKECSMEVIVSVAFKKKISLLGINRGFFPSNIHGMINIEVDRVLEFWKLILTGRVVRGKTIETRSKALAWFRGQLHLFQNDERAQSWHPLTNLEPNHQNGALIANFLQESLGIDVALKKRIEAFRKKEDIWLAKLRKDGTLDNAPHDLQGQSEAVMHVAVELLSTSNAIGSIGAAEIELPKLERERMGHNFGTRPEYVA</sequence>
<organism evidence="1 2">
    <name type="scientific">Blumeria hordei</name>
    <name type="common">Barley powdery mildew</name>
    <name type="synonym">Blumeria graminis f. sp. hordei</name>
    <dbReference type="NCBI Taxonomy" id="2867405"/>
    <lineage>
        <taxon>Eukaryota</taxon>
        <taxon>Fungi</taxon>
        <taxon>Dikarya</taxon>
        <taxon>Ascomycota</taxon>
        <taxon>Pezizomycotina</taxon>
        <taxon>Leotiomycetes</taxon>
        <taxon>Erysiphales</taxon>
        <taxon>Erysiphaceae</taxon>
        <taxon>Blumeria</taxon>
    </lineage>
</organism>
<evidence type="ECO:0000313" key="2">
    <source>
        <dbReference type="Proteomes" id="UP000275772"/>
    </source>
</evidence>
<dbReference type="VEuPathDB" id="FungiDB:BLGHR1_16601"/>
<reference evidence="1 2" key="1">
    <citation type="submission" date="2017-11" db="EMBL/GenBank/DDBJ databases">
        <authorList>
            <person name="Kracher B."/>
        </authorList>
    </citation>
    <scope>NUCLEOTIDE SEQUENCE [LARGE SCALE GENOMIC DNA]</scope>
    <source>
        <strain evidence="1 2">RACE1</strain>
    </source>
</reference>
<protein>
    <submittedName>
        <fullName evidence="1">Uncharacterized protein</fullName>
    </submittedName>
</protein>
<proteinExistence type="predicted"/>
<dbReference type="Proteomes" id="UP000275772">
    <property type="component" value="Unassembled WGS sequence"/>
</dbReference>
<gene>
    <name evidence="1" type="ORF">BLGHR1_16601</name>
</gene>
<dbReference type="EMBL" id="UNSH01000086">
    <property type="protein sequence ID" value="SZF05798.1"/>
    <property type="molecule type" value="Genomic_DNA"/>
</dbReference>
<dbReference type="AlphaFoldDB" id="A0A383V1Q7"/>